<feature type="compositionally biased region" description="Basic and acidic residues" evidence="1">
    <location>
        <begin position="314"/>
        <end position="336"/>
    </location>
</feature>
<feature type="non-terminal residue" evidence="2">
    <location>
        <position position="1"/>
    </location>
</feature>
<name>A0A6J4Q7B7_9BACT</name>
<feature type="compositionally biased region" description="Basic and acidic residues" evidence="1">
    <location>
        <begin position="280"/>
        <end position="293"/>
    </location>
</feature>
<feature type="compositionally biased region" description="Basic residues" evidence="1">
    <location>
        <begin position="337"/>
        <end position="347"/>
    </location>
</feature>
<feature type="non-terminal residue" evidence="2">
    <location>
        <position position="436"/>
    </location>
</feature>
<feature type="compositionally biased region" description="Basic residues" evidence="1">
    <location>
        <begin position="411"/>
        <end position="421"/>
    </location>
</feature>
<dbReference type="AlphaFoldDB" id="A0A6J4Q7B7"/>
<organism evidence="2">
    <name type="scientific">uncultured Phycisphaerae bacterium</name>
    <dbReference type="NCBI Taxonomy" id="904963"/>
    <lineage>
        <taxon>Bacteria</taxon>
        <taxon>Pseudomonadati</taxon>
        <taxon>Planctomycetota</taxon>
        <taxon>Phycisphaerae</taxon>
        <taxon>environmental samples</taxon>
    </lineage>
</organism>
<protein>
    <submittedName>
        <fullName evidence="2">Uncharacterized protein</fullName>
    </submittedName>
</protein>
<feature type="compositionally biased region" description="Basic and acidic residues" evidence="1">
    <location>
        <begin position="372"/>
        <end position="382"/>
    </location>
</feature>
<feature type="compositionally biased region" description="Low complexity" evidence="1">
    <location>
        <begin position="48"/>
        <end position="63"/>
    </location>
</feature>
<feature type="compositionally biased region" description="Basic residues" evidence="1">
    <location>
        <begin position="179"/>
        <end position="215"/>
    </location>
</feature>
<dbReference type="EMBL" id="CADCUQ010000826">
    <property type="protein sequence ID" value="CAA9432497.1"/>
    <property type="molecule type" value="Genomic_DNA"/>
</dbReference>
<evidence type="ECO:0000256" key="1">
    <source>
        <dbReference type="SAM" id="MobiDB-lite"/>
    </source>
</evidence>
<feature type="compositionally biased region" description="Basic and acidic residues" evidence="1">
    <location>
        <begin position="234"/>
        <end position="265"/>
    </location>
</feature>
<feature type="compositionally biased region" description="Basic and acidic residues" evidence="1">
    <location>
        <begin position="92"/>
        <end position="116"/>
    </location>
</feature>
<accession>A0A6J4Q7B7</accession>
<feature type="compositionally biased region" description="Basic residues" evidence="1">
    <location>
        <begin position="147"/>
        <end position="158"/>
    </location>
</feature>
<evidence type="ECO:0000313" key="2">
    <source>
        <dbReference type="EMBL" id="CAA9432497.1"/>
    </source>
</evidence>
<reference evidence="2" key="1">
    <citation type="submission" date="2020-02" db="EMBL/GenBank/DDBJ databases">
        <authorList>
            <person name="Meier V. D."/>
        </authorList>
    </citation>
    <scope>NUCLEOTIDE SEQUENCE</scope>
    <source>
        <strain evidence="2">AVDCRST_MAG64</strain>
    </source>
</reference>
<sequence length="436" mass="50286">VLRRRVWRVPHAEGSHRAEDRLRGLGRAAGGHAGLAEVARAGGRRDQPGGQPRRAVARGRAAGTVGGGGRRRLLQPRGGGRARVPVHHGRRPRDPHLLRRAQRPDRLEQVGRRRADALVPRHPRHPRDRGQRRRHARRGGRADLPRRRDRRRPLGRQHPRQDQHHRPGLGHRLGPADRRRPHLRAGRPGRQRRAGRRPRHRRVRLAVGGHRHRRVRPPDPGRRRGAAAAHRLRRQGDLRHEPRRRQDDLERAVDDAVRRPREHAGLPRRQPVRHQPLRHRVADAESDRQRREPAVGAQGRAEPLPAGHPGRRRAVPEQRRQADVPEVADRRDALDGHRRRAETRRRRVDPAPGGRPHDHARPARPAHAQPGHAREARADQHRRGARRRRDLGHAPRLRRAAVRQGRAGTRLLRHLRQRRHDGARLTTGGRRRRRRV</sequence>
<feature type="compositionally biased region" description="Basic residues" evidence="1">
    <location>
        <begin position="121"/>
        <end position="139"/>
    </location>
</feature>
<proteinExistence type="predicted"/>
<gene>
    <name evidence="2" type="ORF">AVDCRST_MAG64-3594</name>
</gene>
<feature type="compositionally biased region" description="Basic residues" evidence="1">
    <location>
        <begin position="383"/>
        <end position="401"/>
    </location>
</feature>
<feature type="compositionally biased region" description="Basic residues" evidence="1">
    <location>
        <begin position="270"/>
        <end position="279"/>
    </location>
</feature>
<feature type="region of interest" description="Disordered" evidence="1">
    <location>
        <begin position="39"/>
        <end position="436"/>
    </location>
</feature>